<dbReference type="OrthoDB" id="4564763at2"/>
<dbReference type="Proteomes" id="UP000233786">
    <property type="component" value="Unassembled WGS sequence"/>
</dbReference>
<reference evidence="2" key="1">
    <citation type="submission" date="2017-12" db="EMBL/GenBank/DDBJ databases">
        <title>Sequencing the genomes of 1000 Actinobacteria strains.</title>
        <authorList>
            <person name="Klenk H.-P."/>
        </authorList>
    </citation>
    <scope>NUCLEOTIDE SEQUENCE [LARGE SCALE GENOMIC DNA]</scope>
    <source>
        <strain evidence="2">DSM 44228</strain>
    </source>
</reference>
<evidence type="ECO:0000313" key="3">
    <source>
        <dbReference type="Proteomes" id="UP000233786"/>
    </source>
</evidence>
<organism evidence="2 3">
    <name type="scientific">Saccharopolyspora spinosa</name>
    <dbReference type="NCBI Taxonomy" id="60894"/>
    <lineage>
        <taxon>Bacteria</taxon>
        <taxon>Bacillati</taxon>
        <taxon>Actinomycetota</taxon>
        <taxon>Actinomycetes</taxon>
        <taxon>Pseudonocardiales</taxon>
        <taxon>Pseudonocardiaceae</taxon>
        <taxon>Saccharopolyspora</taxon>
    </lineage>
</organism>
<feature type="domain" description="DUF397" evidence="1">
    <location>
        <begin position="2"/>
        <end position="52"/>
    </location>
</feature>
<sequence>MGWHKSSCSAANGSCVEVGQVVVGMRDSKLGDDSPVLTASRARWADFVAAVKGGASRGREW</sequence>
<dbReference type="InterPro" id="IPR007278">
    <property type="entry name" value="DUF397"/>
</dbReference>
<dbReference type="RefSeq" id="WP_010312318.1">
    <property type="nucleotide sequence ID" value="NZ_CP061007.1"/>
</dbReference>
<comment type="caution">
    <text evidence="2">The sequence shown here is derived from an EMBL/GenBank/DDBJ whole genome shotgun (WGS) entry which is preliminary data.</text>
</comment>
<keyword evidence="3" id="KW-1185">Reference proteome</keyword>
<gene>
    <name evidence="2" type="ORF">A8926_0560</name>
</gene>
<accession>A0A2N3XQX8</accession>
<protein>
    <submittedName>
        <fullName evidence="2">Uncharacterized protein DUF397</fullName>
    </submittedName>
</protein>
<evidence type="ECO:0000259" key="1">
    <source>
        <dbReference type="Pfam" id="PF04149"/>
    </source>
</evidence>
<dbReference type="EMBL" id="PJNB01000001">
    <property type="protein sequence ID" value="PKW13059.1"/>
    <property type="molecule type" value="Genomic_DNA"/>
</dbReference>
<name>A0A2N3XQX8_SACSN</name>
<dbReference type="AlphaFoldDB" id="A0A2N3XQX8"/>
<dbReference type="Pfam" id="PF04149">
    <property type="entry name" value="DUF397"/>
    <property type="match status" value="1"/>
</dbReference>
<proteinExistence type="predicted"/>
<evidence type="ECO:0000313" key="2">
    <source>
        <dbReference type="EMBL" id="PKW13059.1"/>
    </source>
</evidence>